<gene>
    <name evidence="17" type="ORF">GCM10009742_53760</name>
</gene>
<dbReference type="PANTHER" id="PTHR39188:SF3">
    <property type="entry name" value="STAGE IV SPORULATION PROTEIN FB"/>
    <property type="match status" value="1"/>
</dbReference>
<evidence type="ECO:0000313" key="18">
    <source>
        <dbReference type="Proteomes" id="UP001500190"/>
    </source>
</evidence>
<dbReference type="Proteomes" id="UP001500190">
    <property type="component" value="Unassembled WGS sequence"/>
</dbReference>
<keyword evidence="12" id="KW-0129">CBS domain</keyword>
<feature type="transmembrane region" description="Helical" evidence="14">
    <location>
        <begin position="212"/>
        <end position="230"/>
    </location>
</feature>
<evidence type="ECO:0000256" key="9">
    <source>
        <dbReference type="ARBA" id="ARBA00022833"/>
    </source>
</evidence>
<dbReference type="EMBL" id="BAAAND010000008">
    <property type="protein sequence ID" value="GAA1599289.1"/>
    <property type="molecule type" value="Genomic_DNA"/>
</dbReference>
<evidence type="ECO:0000259" key="15">
    <source>
        <dbReference type="Pfam" id="PF00571"/>
    </source>
</evidence>
<feature type="transmembrane region" description="Helical" evidence="14">
    <location>
        <begin position="47"/>
        <end position="67"/>
    </location>
</feature>
<evidence type="ECO:0000259" key="16">
    <source>
        <dbReference type="Pfam" id="PF02163"/>
    </source>
</evidence>
<keyword evidence="10 14" id="KW-1133">Transmembrane helix</keyword>
<keyword evidence="5 14" id="KW-0812">Transmembrane</keyword>
<evidence type="ECO:0000256" key="7">
    <source>
        <dbReference type="ARBA" id="ARBA00022737"/>
    </source>
</evidence>
<keyword evidence="18" id="KW-1185">Reference proteome</keyword>
<sequence>MKQTIRFGRISGVEAGANWSLLVLILLVAYGLATAVLPQLAPGHSSGVYWTAGVVCGLLIAGSLLLHELAHSVVAVRAGIPVQRITLWMLGGATVLDGEPASPRTAFWVAASGPLTSLGLGVGSGAIAVLLNLAGTPRLFVMALWWLGIMNVFLAVFNLLPGLPLDGGRILRAVLWWRSGDRDRAALSAGRAGQVIGYLLAGLGFAEWLSGQLTGLWLLMIGFVIVMSVGTESRMTRLRIGLGRTTVAEVMSRPAVTAYVAMPVERFVTEVAPRTPETVFPVVDLDGAPTGTVSLRRLAQVPAARRGDVRIADVQRPLADVPLARPEELLADLVTRMPPATDELALVTEHGRLVGVVRGQDIDRVVQLNAFRPLGQAA</sequence>
<evidence type="ECO:0000256" key="5">
    <source>
        <dbReference type="ARBA" id="ARBA00022692"/>
    </source>
</evidence>
<feature type="domain" description="CBS" evidence="15">
    <location>
        <begin position="247"/>
        <end position="300"/>
    </location>
</feature>
<reference evidence="18" key="1">
    <citation type="journal article" date="2019" name="Int. J. Syst. Evol. Microbiol.">
        <title>The Global Catalogue of Microorganisms (GCM) 10K type strain sequencing project: providing services to taxonomists for standard genome sequencing and annotation.</title>
        <authorList>
            <consortium name="The Broad Institute Genomics Platform"/>
            <consortium name="The Broad Institute Genome Sequencing Center for Infectious Disease"/>
            <person name="Wu L."/>
            <person name="Ma J."/>
        </authorList>
    </citation>
    <scope>NUCLEOTIDE SEQUENCE [LARGE SCALE GENOMIC DNA]</scope>
    <source>
        <strain evidence="18">JCM 14304</strain>
    </source>
</reference>
<dbReference type="Pfam" id="PF00571">
    <property type="entry name" value="CBS"/>
    <property type="match status" value="1"/>
</dbReference>
<dbReference type="InterPro" id="IPR008915">
    <property type="entry name" value="Peptidase_M50"/>
</dbReference>
<dbReference type="GO" id="GO:0006508">
    <property type="term" value="P:proteolysis"/>
    <property type="evidence" value="ECO:0007669"/>
    <property type="project" value="UniProtKB-KW"/>
</dbReference>
<feature type="domain" description="Peptidase M50" evidence="16">
    <location>
        <begin position="58"/>
        <end position="131"/>
    </location>
</feature>
<keyword evidence="7" id="KW-0677">Repeat</keyword>
<dbReference type="PANTHER" id="PTHR39188">
    <property type="entry name" value="MEMBRANE-ASSOCIATED ZINC METALLOPROTEASE M50B"/>
    <property type="match status" value="1"/>
</dbReference>
<dbReference type="RefSeq" id="WP_344196152.1">
    <property type="nucleotide sequence ID" value="NZ_BAAAND010000008.1"/>
</dbReference>
<evidence type="ECO:0000256" key="13">
    <source>
        <dbReference type="ARBA" id="ARBA00023136"/>
    </source>
</evidence>
<evidence type="ECO:0000256" key="3">
    <source>
        <dbReference type="ARBA" id="ARBA00022475"/>
    </source>
</evidence>
<evidence type="ECO:0000313" key="17">
    <source>
        <dbReference type="EMBL" id="GAA1599289.1"/>
    </source>
</evidence>
<protein>
    <recommendedName>
        <fullName evidence="14">Zinc metalloprotease</fullName>
    </recommendedName>
</protein>
<evidence type="ECO:0000256" key="4">
    <source>
        <dbReference type="ARBA" id="ARBA00022670"/>
    </source>
</evidence>
<name>A0ABP4Q4E6_9ACTN</name>
<organism evidence="17 18">
    <name type="scientific">Kribbella karoonensis</name>
    <dbReference type="NCBI Taxonomy" id="324851"/>
    <lineage>
        <taxon>Bacteria</taxon>
        <taxon>Bacillati</taxon>
        <taxon>Actinomycetota</taxon>
        <taxon>Actinomycetes</taxon>
        <taxon>Propionibacteriales</taxon>
        <taxon>Kribbellaceae</taxon>
        <taxon>Kribbella</taxon>
    </lineage>
</organism>
<evidence type="ECO:0000256" key="14">
    <source>
        <dbReference type="PIRNR" id="PIRNR006404"/>
    </source>
</evidence>
<feature type="transmembrane region" description="Helical" evidence="14">
    <location>
        <begin position="106"/>
        <end position="131"/>
    </location>
</feature>
<feature type="transmembrane region" description="Helical" evidence="14">
    <location>
        <begin position="143"/>
        <end position="165"/>
    </location>
</feature>
<proteinExistence type="inferred from homology"/>
<dbReference type="Pfam" id="PF02163">
    <property type="entry name" value="Peptidase_M50"/>
    <property type="match status" value="2"/>
</dbReference>
<keyword evidence="3 14" id="KW-1003">Cell membrane</keyword>
<evidence type="ECO:0000256" key="1">
    <source>
        <dbReference type="ARBA" id="ARBA00004651"/>
    </source>
</evidence>
<dbReference type="InterPro" id="IPR016483">
    <property type="entry name" value="UCP006404_Pept_M50_CBS"/>
</dbReference>
<dbReference type="PIRSF" id="PIRSF006404">
    <property type="entry name" value="UCP006404_Pept_M50_CBS"/>
    <property type="match status" value="1"/>
</dbReference>
<dbReference type="CDD" id="cd06164">
    <property type="entry name" value="S2P-M50_SpoIVFB_CBS"/>
    <property type="match status" value="1"/>
</dbReference>
<dbReference type="Gene3D" id="3.10.580.10">
    <property type="entry name" value="CBS-domain"/>
    <property type="match status" value="1"/>
</dbReference>
<evidence type="ECO:0000256" key="8">
    <source>
        <dbReference type="ARBA" id="ARBA00022801"/>
    </source>
</evidence>
<comment type="similarity">
    <text evidence="2 14">Belongs to the peptidase M50B family.</text>
</comment>
<keyword evidence="8 14" id="KW-0378">Hydrolase</keyword>
<keyword evidence="11 14" id="KW-0482">Metalloprotease</keyword>
<comment type="cofactor">
    <cofactor evidence="14">
        <name>Zn(2+)</name>
        <dbReference type="ChEBI" id="CHEBI:29105"/>
    </cofactor>
    <text evidence="14">Binds 1 zinc ion per subunit.</text>
</comment>
<evidence type="ECO:0000256" key="12">
    <source>
        <dbReference type="ARBA" id="ARBA00023122"/>
    </source>
</evidence>
<evidence type="ECO:0000256" key="10">
    <source>
        <dbReference type="ARBA" id="ARBA00022989"/>
    </source>
</evidence>
<dbReference type="GO" id="GO:0008233">
    <property type="term" value="F:peptidase activity"/>
    <property type="evidence" value="ECO:0007669"/>
    <property type="project" value="UniProtKB-KW"/>
</dbReference>
<dbReference type="InterPro" id="IPR000644">
    <property type="entry name" value="CBS_dom"/>
</dbReference>
<keyword evidence="13 14" id="KW-0472">Membrane</keyword>
<feature type="transmembrane region" description="Helical" evidence="14">
    <location>
        <begin position="21"/>
        <end position="41"/>
    </location>
</feature>
<feature type="domain" description="Peptidase M50" evidence="16">
    <location>
        <begin position="140"/>
        <end position="182"/>
    </location>
</feature>
<comment type="caution">
    <text evidence="17">The sequence shown here is derived from an EMBL/GenBank/DDBJ whole genome shotgun (WGS) entry which is preliminary data.</text>
</comment>
<keyword evidence="9 14" id="KW-0862">Zinc</keyword>
<keyword evidence="6 14" id="KW-0479">Metal-binding</keyword>
<comment type="subcellular location">
    <subcellularLocation>
        <location evidence="1 14">Cell membrane</location>
        <topology evidence="1 14">Multi-pass membrane protein</topology>
    </subcellularLocation>
</comment>
<accession>A0ABP4Q4E6</accession>
<evidence type="ECO:0000256" key="11">
    <source>
        <dbReference type="ARBA" id="ARBA00023049"/>
    </source>
</evidence>
<dbReference type="SUPFAM" id="SSF54631">
    <property type="entry name" value="CBS-domain pair"/>
    <property type="match status" value="1"/>
</dbReference>
<evidence type="ECO:0000256" key="2">
    <source>
        <dbReference type="ARBA" id="ARBA00007931"/>
    </source>
</evidence>
<keyword evidence="4 14" id="KW-0645">Protease</keyword>
<dbReference type="InterPro" id="IPR046342">
    <property type="entry name" value="CBS_dom_sf"/>
</dbReference>
<evidence type="ECO:0000256" key="6">
    <source>
        <dbReference type="ARBA" id="ARBA00022723"/>
    </source>
</evidence>